<reference evidence="1 2" key="1">
    <citation type="journal article" date="2013" name="Genome Announc.">
        <title>Draft Genome Sequence of Catellicoccus marimammalium, a Novel Species Commonly Found in Gull Feces.</title>
        <authorList>
            <person name="Weigand M.R."/>
            <person name="Ryu H."/>
            <person name="Bozcek L."/>
            <person name="Konstantinidis K.T."/>
            <person name="Santo Domingo J.W."/>
        </authorList>
    </citation>
    <scope>NUCLEOTIDE SEQUENCE [LARGE SCALE GENOMIC DNA]</scope>
    <source>
        <strain evidence="1 2">M35/04/3</strain>
    </source>
</reference>
<sequence length="75" mass="8821">MTTEVKEIMANIDSLALYLKPSWNQKGLAKALGMSVTTLKKQEWYTEIPYIPTRGHRMWFSEDVIKTLKEYRILD</sequence>
<gene>
    <name evidence="1" type="ORF">C683_0494</name>
</gene>
<protein>
    <submittedName>
        <fullName evidence="1">Uncharacterized protein</fullName>
    </submittedName>
</protein>
<accession>K8ZME7</accession>
<comment type="caution">
    <text evidence="1">The sequence shown here is derived from an EMBL/GenBank/DDBJ whole genome shotgun (WGS) entry which is preliminary data.</text>
</comment>
<dbReference type="AlphaFoldDB" id="K8ZME7"/>
<dbReference type="RefSeq" id="WP_009489314.1">
    <property type="nucleotide sequence ID" value="NZ_AMYT01000011.1"/>
</dbReference>
<proteinExistence type="predicted"/>
<name>K8ZME7_9ENTE</name>
<evidence type="ECO:0000313" key="2">
    <source>
        <dbReference type="Proteomes" id="UP000016057"/>
    </source>
</evidence>
<keyword evidence="2" id="KW-1185">Reference proteome</keyword>
<evidence type="ECO:0000313" key="1">
    <source>
        <dbReference type="EMBL" id="EKU27713.1"/>
    </source>
</evidence>
<dbReference type="Proteomes" id="UP000016057">
    <property type="component" value="Unassembled WGS sequence"/>
</dbReference>
<organism evidence="1 2">
    <name type="scientific">Catellicoccus marimammalium M35/04/3</name>
    <dbReference type="NCBI Taxonomy" id="1234409"/>
    <lineage>
        <taxon>Bacteria</taxon>
        <taxon>Bacillati</taxon>
        <taxon>Bacillota</taxon>
        <taxon>Bacilli</taxon>
        <taxon>Lactobacillales</taxon>
        <taxon>Enterococcaceae</taxon>
        <taxon>Catellicoccus</taxon>
    </lineage>
</organism>
<dbReference type="EMBL" id="AMYT01000011">
    <property type="protein sequence ID" value="EKU27713.1"/>
    <property type="molecule type" value="Genomic_DNA"/>
</dbReference>